<organism evidence="11 12">
    <name type="scientific">Devosia elaeis</name>
    <dbReference type="NCBI Taxonomy" id="1770058"/>
    <lineage>
        <taxon>Bacteria</taxon>
        <taxon>Pseudomonadati</taxon>
        <taxon>Pseudomonadota</taxon>
        <taxon>Alphaproteobacteria</taxon>
        <taxon>Hyphomicrobiales</taxon>
        <taxon>Devosiaceae</taxon>
        <taxon>Devosia</taxon>
    </lineage>
</organism>
<dbReference type="GO" id="GO:0097506">
    <property type="term" value="F:deaminated base DNA N-glycosylase activity"/>
    <property type="evidence" value="ECO:0007669"/>
    <property type="project" value="UniProtKB-ARBA"/>
</dbReference>
<dbReference type="STRING" id="1770058.A3840_01810"/>
<dbReference type="InterPro" id="IPR005273">
    <property type="entry name" value="Ura-DNA_glyco_family4"/>
</dbReference>
<gene>
    <name evidence="11" type="ORF">A3840_01810</name>
</gene>
<feature type="domain" description="Uracil-DNA glycosylase-like" evidence="10">
    <location>
        <begin position="307"/>
        <end position="470"/>
    </location>
</feature>
<dbReference type="AlphaFoldDB" id="A0A178I609"/>
<evidence type="ECO:0000256" key="7">
    <source>
        <dbReference type="ARBA" id="ARBA00023004"/>
    </source>
</evidence>
<proteinExistence type="inferred from homology"/>
<evidence type="ECO:0000256" key="3">
    <source>
        <dbReference type="ARBA" id="ARBA00022485"/>
    </source>
</evidence>
<dbReference type="PANTHER" id="PTHR33693:SF9">
    <property type="entry name" value="TYPE-4 URACIL-DNA GLYCOSYLASE"/>
    <property type="match status" value="1"/>
</dbReference>
<comment type="similarity">
    <text evidence="1">Belongs to the uracil-DNA glycosylase (UDG) superfamily. Type 4 (UDGa) family.</text>
</comment>
<dbReference type="SUPFAM" id="SSF52141">
    <property type="entry name" value="Uracil-DNA glycosylase-like"/>
    <property type="match status" value="1"/>
</dbReference>
<dbReference type="RefSeq" id="WP_067450965.1">
    <property type="nucleotide sequence ID" value="NZ_LVVY01000057.1"/>
</dbReference>
<keyword evidence="5" id="KW-0227">DNA damage</keyword>
<dbReference type="InterPro" id="IPR023875">
    <property type="entry name" value="DNA_repair_put"/>
</dbReference>
<evidence type="ECO:0000256" key="1">
    <source>
        <dbReference type="ARBA" id="ARBA00006521"/>
    </source>
</evidence>
<keyword evidence="6" id="KW-0378">Hydrolase</keyword>
<evidence type="ECO:0000256" key="8">
    <source>
        <dbReference type="ARBA" id="ARBA00023014"/>
    </source>
</evidence>
<dbReference type="InterPro" id="IPR051536">
    <property type="entry name" value="UDG_Type-4/5"/>
</dbReference>
<keyword evidence="8" id="KW-0411">Iron-sulfur</keyword>
<dbReference type="NCBIfam" id="TIGR03914">
    <property type="entry name" value="UDG_fam_dom"/>
    <property type="match status" value="1"/>
</dbReference>
<dbReference type="SMART" id="SM00987">
    <property type="entry name" value="UreE_C"/>
    <property type="match status" value="1"/>
</dbReference>
<evidence type="ECO:0000256" key="6">
    <source>
        <dbReference type="ARBA" id="ARBA00022801"/>
    </source>
</evidence>
<dbReference type="NCBIfam" id="TIGR00758">
    <property type="entry name" value="UDG_fam4"/>
    <property type="match status" value="1"/>
</dbReference>
<dbReference type="Pfam" id="PF03167">
    <property type="entry name" value="UDG"/>
    <property type="match status" value="1"/>
</dbReference>
<evidence type="ECO:0000256" key="5">
    <source>
        <dbReference type="ARBA" id="ARBA00022763"/>
    </source>
</evidence>
<evidence type="ECO:0000256" key="9">
    <source>
        <dbReference type="ARBA" id="ARBA00023204"/>
    </source>
</evidence>
<keyword evidence="12" id="KW-1185">Reference proteome</keyword>
<evidence type="ECO:0000256" key="4">
    <source>
        <dbReference type="ARBA" id="ARBA00022723"/>
    </source>
</evidence>
<dbReference type="InterPro" id="IPR036895">
    <property type="entry name" value="Uracil-DNA_glycosylase-like_sf"/>
</dbReference>
<dbReference type="NCBIfam" id="TIGR03915">
    <property type="entry name" value="SAM_7_link_chp"/>
    <property type="match status" value="1"/>
</dbReference>
<dbReference type="Pfam" id="PF13566">
    <property type="entry name" value="DUF4130"/>
    <property type="match status" value="1"/>
</dbReference>
<dbReference type="GO" id="GO:0046872">
    <property type="term" value="F:metal ion binding"/>
    <property type="evidence" value="ECO:0007669"/>
    <property type="project" value="UniProtKB-KW"/>
</dbReference>
<comment type="caution">
    <text evidence="11">The sequence shown here is derived from an EMBL/GenBank/DDBJ whole genome shotgun (WGS) entry which is preliminary data.</text>
</comment>
<dbReference type="InterPro" id="IPR005122">
    <property type="entry name" value="Uracil-DNA_glycosylase-like"/>
</dbReference>
<dbReference type="Proteomes" id="UP000078389">
    <property type="component" value="Unassembled WGS sequence"/>
</dbReference>
<reference evidence="11 12" key="1">
    <citation type="submission" date="2016-03" db="EMBL/GenBank/DDBJ databases">
        <title>Genome sequencing of Devosia sp. S37.</title>
        <authorList>
            <person name="Mohd Nor M."/>
        </authorList>
    </citation>
    <scope>NUCLEOTIDE SEQUENCE [LARGE SCALE GENOMIC DNA]</scope>
    <source>
        <strain evidence="11 12">S37</strain>
    </source>
</reference>
<dbReference type="OrthoDB" id="5290748at2"/>
<dbReference type="PANTHER" id="PTHR33693">
    <property type="entry name" value="TYPE-5 URACIL-DNA GLYCOSYLASE"/>
    <property type="match status" value="1"/>
</dbReference>
<keyword evidence="7" id="KW-0408">Iron</keyword>
<protein>
    <recommendedName>
        <fullName evidence="2">Type-4 uracil-DNA glycosylase</fullName>
    </recommendedName>
</protein>
<keyword evidence="4" id="KW-0479">Metal-binding</keyword>
<sequence>MHLVRLYRPNDFDEWRRHARGLIAAGIAPADIAWRYGNDGYELFDEGELLPAATGAVGTVPRLFIERAQLAIQHSDPVRFSLLYRLLWRQRYANHLLDDATDKDNSLLTRLVSGVRRDSHKMKAFVRFRKVVDGAGKARFLAWFEPEHFTLEATAPFFARRFAGMHWVIVTPYASAWWDTKNLHFGPGGRKSDIPAEDAVETDWNTYYRAIFNPARLKVSMMKSEMPVKYWRNLPEAANIAPMIRNAKAMEQDMIARAATQPPPRHLRRKPESDEDIEEIQSLADARAAVQGCRRCPLYEHATQAVFGEGPERADVMFVGEQPGDQEDLQGRPFVGPAGQVLDDVIEKVGIDRRRVYVTNAVKHFKFTPRGKRRIHQRPGGGEIQACKFWLGLEIGFVRPKVIVALGATAAQSLIGKASITISKLRGEPIQMPDGIVLFVTNHPSYLLRIPDAEGKRRERAKFEADLVLVRETMAELEKSAAPSGDA</sequence>
<evidence type="ECO:0000259" key="10">
    <source>
        <dbReference type="SMART" id="SM00986"/>
    </source>
</evidence>
<keyword evidence="3" id="KW-0004">4Fe-4S</keyword>
<accession>A0A178I609</accession>
<keyword evidence="9" id="KW-0234">DNA repair</keyword>
<dbReference type="GO" id="GO:0051539">
    <property type="term" value="F:4 iron, 4 sulfur cluster binding"/>
    <property type="evidence" value="ECO:0007669"/>
    <property type="project" value="UniProtKB-KW"/>
</dbReference>
<evidence type="ECO:0000313" key="12">
    <source>
        <dbReference type="Proteomes" id="UP000078389"/>
    </source>
</evidence>
<dbReference type="CDD" id="cd10030">
    <property type="entry name" value="UDG-F4_TTUDGA_SPO1dp_like"/>
    <property type="match status" value="1"/>
</dbReference>
<evidence type="ECO:0000313" key="11">
    <source>
        <dbReference type="EMBL" id="OAM80124.1"/>
    </source>
</evidence>
<name>A0A178I609_9HYPH</name>
<dbReference type="GO" id="GO:0006281">
    <property type="term" value="P:DNA repair"/>
    <property type="evidence" value="ECO:0007669"/>
    <property type="project" value="UniProtKB-KW"/>
</dbReference>
<evidence type="ECO:0000256" key="2">
    <source>
        <dbReference type="ARBA" id="ARBA00019403"/>
    </source>
</evidence>
<dbReference type="SMART" id="SM00986">
    <property type="entry name" value="UDG"/>
    <property type="match status" value="1"/>
</dbReference>
<dbReference type="Gene3D" id="3.40.470.10">
    <property type="entry name" value="Uracil-DNA glycosylase-like domain"/>
    <property type="match status" value="1"/>
</dbReference>
<dbReference type="InterPro" id="IPR025404">
    <property type="entry name" value="DUF4130"/>
</dbReference>
<dbReference type="EMBL" id="LVVY01000057">
    <property type="protein sequence ID" value="OAM80124.1"/>
    <property type="molecule type" value="Genomic_DNA"/>
</dbReference>